<dbReference type="CDD" id="cd00495">
    <property type="entry name" value="Ribosomal_L25_TL5_CTC"/>
    <property type="match status" value="1"/>
</dbReference>
<feature type="domain" description="Large ribosomal subunit protein bL25 beta" evidence="8">
    <location>
        <begin position="95"/>
        <end position="179"/>
    </location>
</feature>
<accession>A0A0G0CLL8</accession>
<dbReference type="InterPro" id="IPR020930">
    <property type="entry name" value="Ribosomal_uL5_bac-type"/>
</dbReference>
<feature type="region of interest" description="Disordered" evidence="6">
    <location>
        <begin position="198"/>
        <end position="220"/>
    </location>
</feature>
<protein>
    <recommendedName>
        <fullName evidence="5">Large ribosomal subunit protein bL25</fullName>
    </recommendedName>
    <alternativeName>
        <fullName evidence="5">General stress protein CTC</fullName>
    </alternativeName>
</protein>
<dbReference type="InterPro" id="IPR001021">
    <property type="entry name" value="Ribosomal_bL25_long"/>
</dbReference>
<dbReference type="SUPFAM" id="SSF50715">
    <property type="entry name" value="Ribosomal protein L25-like"/>
    <property type="match status" value="1"/>
</dbReference>
<keyword evidence="2 5" id="KW-0694">RNA-binding</keyword>
<dbReference type="PANTHER" id="PTHR33284:SF1">
    <property type="entry name" value="RIBOSOMAL PROTEIN L25_GLN-TRNA SYNTHETASE, ANTI-CODON-BINDING DOMAIN-CONTAINING PROTEIN"/>
    <property type="match status" value="1"/>
</dbReference>
<dbReference type="Gene3D" id="2.40.240.10">
    <property type="entry name" value="Ribosomal Protein L25, Chain P"/>
    <property type="match status" value="1"/>
</dbReference>
<evidence type="ECO:0000256" key="1">
    <source>
        <dbReference type="ARBA" id="ARBA00022730"/>
    </source>
</evidence>
<evidence type="ECO:0000259" key="8">
    <source>
        <dbReference type="Pfam" id="PF14693"/>
    </source>
</evidence>
<reference evidence="9 10" key="1">
    <citation type="journal article" date="2015" name="Nature">
        <title>rRNA introns, odd ribosomes, and small enigmatic genomes across a large radiation of phyla.</title>
        <authorList>
            <person name="Brown C.T."/>
            <person name="Hug L.A."/>
            <person name="Thomas B.C."/>
            <person name="Sharon I."/>
            <person name="Castelle C.J."/>
            <person name="Singh A."/>
            <person name="Wilkins M.J."/>
            <person name="Williams K.H."/>
            <person name="Banfield J.F."/>
        </authorList>
    </citation>
    <scope>NUCLEOTIDE SEQUENCE [LARGE SCALE GENOMIC DNA]</scope>
</reference>
<evidence type="ECO:0000256" key="3">
    <source>
        <dbReference type="ARBA" id="ARBA00022980"/>
    </source>
</evidence>
<comment type="subunit">
    <text evidence="5">Part of the 50S ribosomal subunit; part of the 5S rRNA/L5/L18/L25 subcomplex. Contacts the 5S rRNA. Binds to the 5S rRNA independently of L5 and L18.</text>
</comment>
<dbReference type="NCBIfam" id="TIGR00731">
    <property type="entry name" value="bL25_bact_ctc"/>
    <property type="match status" value="1"/>
</dbReference>
<name>A0A0G0CLL8_9BACT</name>
<evidence type="ECO:0000313" key="10">
    <source>
        <dbReference type="Proteomes" id="UP000034778"/>
    </source>
</evidence>
<comment type="function">
    <text evidence="5">This is one of the proteins that binds to the 5S RNA in the ribosome where it forms part of the central protuberance.</text>
</comment>
<proteinExistence type="inferred from homology"/>
<dbReference type="GO" id="GO:0008097">
    <property type="term" value="F:5S rRNA binding"/>
    <property type="evidence" value="ECO:0007669"/>
    <property type="project" value="InterPro"/>
</dbReference>
<dbReference type="HAMAP" id="MF_01334">
    <property type="entry name" value="Ribosomal_bL25_CTC"/>
    <property type="match status" value="1"/>
</dbReference>
<dbReference type="InterPro" id="IPR020057">
    <property type="entry name" value="Ribosomal_bL25_b-dom"/>
</dbReference>
<dbReference type="Proteomes" id="UP000034778">
    <property type="component" value="Unassembled WGS sequence"/>
</dbReference>
<evidence type="ECO:0000256" key="6">
    <source>
        <dbReference type="SAM" id="MobiDB-lite"/>
    </source>
</evidence>
<comment type="similarity">
    <text evidence="5">Belongs to the bacterial ribosomal protein bL25 family. CTC subfamily.</text>
</comment>
<sequence>MTKLTIKYKKRELFGRKVKRLRKEGLIPANIFGKKIKSEAITVEAKEFREIFEKAGETQIIDLQGKPVLVSNLQIDPVTSDYIHVDFRQVDLTEKITAKVPIEVLGESPAEKQNIGTVVQQLSEIEVSALPTDLPEKIEIDATILTEVDQAIYVKDLKIDKKVTVKTDPESIVVKVEPPIKEEVVEVVAPVEGEVPVEGVVPAEGEQPVSEEQPKPEASN</sequence>
<dbReference type="AlphaFoldDB" id="A0A0G0CLL8"/>
<dbReference type="PANTHER" id="PTHR33284">
    <property type="entry name" value="RIBOSOMAL PROTEIN L25/GLN-TRNA SYNTHETASE, ANTI-CODON-BINDING DOMAIN-CONTAINING PROTEIN"/>
    <property type="match status" value="1"/>
</dbReference>
<dbReference type="GO" id="GO:0022625">
    <property type="term" value="C:cytosolic large ribosomal subunit"/>
    <property type="evidence" value="ECO:0007669"/>
    <property type="project" value="TreeGrafter"/>
</dbReference>
<dbReference type="InterPro" id="IPR037121">
    <property type="entry name" value="Ribosomal_bL25_C"/>
</dbReference>
<keyword evidence="3 5" id="KW-0689">Ribosomal protein</keyword>
<dbReference type="InterPro" id="IPR011035">
    <property type="entry name" value="Ribosomal_bL25/Gln-tRNA_synth"/>
</dbReference>
<keyword evidence="4 5" id="KW-0687">Ribonucleoprotein</keyword>
<evidence type="ECO:0000256" key="4">
    <source>
        <dbReference type="ARBA" id="ARBA00023274"/>
    </source>
</evidence>
<dbReference type="STRING" id="1618566.UR35_C0009G0028"/>
<dbReference type="GO" id="GO:0006412">
    <property type="term" value="P:translation"/>
    <property type="evidence" value="ECO:0007669"/>
    <property type="project" value="UniProtKB-UniRule"/>
</dbReference>
<evidence type="ECO:0000256" key="2">
    <source>
        <dbReference type="ARBA" id="ARBA00022884"/>
    </source>
</evidence>
<dbReference type="Pfam" id="PF14693">
    <property type="entry name" value="Ribosomal_TL5_C"/>
    <property type="match status" value="1"/>
</dbReference>
<evidence type="ECO:0000259" key="7">
    <source>
        <dbReference type="Pfam" id="PF01386"/>
    </source>
</evidence>
<comment type="caution">
    <text evidence="9">The sequence shown here is derived from an EMBL/GenBank/DDBJ whole genome shotgun (WGS) entry which is preliminary data.</text>
</comment>
<dbReference type="Pfam" id="PF01386">
    <property type="entry name" value="Ribosomal_L25p"/>
    <property type="match status" value="1"/>
</dbReference>
<organism evidence="9 10">
    <name type="scientific">Candidatus Woesebacteria bacterium GW2011_GWB1_33_22</name>
    <dbReference type="NCBI Taxonomy" id="1618566"/>
    <lineage>
        <taxon>Bacteria</taxon>
        <taxon>Candidatus Woeseibacteriota</taxon>
    </lineage>
</organism>
<feature type="domain" description="Large ribosomal subunit protein bL25 L25" evidence="7">
    <location>
        <begin position="7"/>
        <end position="87"/>
    </location>
</feature>
<dbReference type="InterPro" id="IPR020056">
    <property type="entry name" value="Rbsml_bL25/Gln-tRNA_synth_N"/>
</dbReference>
<evidence type="ECO:0000256" key="5">
    <source>
        <dbReference type="HAMAP-Rule" id="MF_01334"/>
    </source>
</evidence>
<keyword evidence="1 5" id="KW-0699">rRNA-binding</keyword>
<dbReference type="InterPro" id="IPR029751">
    <property type="entry name" value="Ribosomal_L25_dom"/>
</dbReference>
<gene>
    <name evidence="5" type="primary">rplY</name>
    <name evidence="5" type="synonym">ctc</name>
    <name evidence="9" type="ORF">UR35_C0009G0028</name>
</gene>
<dbReference type="GO" id="GO:0003735">
    <property type="term" value="F:structural constituent of ribosome"/>
    <property type="evidence" value="ECO:0007669"/>
    <property type="project" value="InterPro"/>
</dbReference>
<dbReference type="Gene3D" id="2.170.120.20">
    <property type="entry name" value="Ribosomal protein L25, beta domain"/>
    <property type="match status" value="1"/>
</dbReference>
<dbReference type="EMBL" id="LBOW01000009">
    <property type="protein sequence ID" value="KKP44317.1"/>
    <property type="molecule type" value="Genomic_DNA"/>
</dbReference>
<evidence type="ECO:0000313" key="9">
    <source>
        <dbReference type="EMBL" id="KKP44317.1"/>
    </source>
</evidence>